<dbReference type="EMBL" id="MFYX01000111">
    <property type="protein sequence ID" value="OGK02165.1"/>
    <property type="molecule type" value="Genomic_DNA"/>
</dbReference>
<dbReference type="InterPro" id="IPR013783">
    <property type="entry name" value="Ig-like_fold"/>
</dbReference>
<keyword evidence="1" id="KW-0732">Signal</keyword>
<dbReference type="InterPro" id="IPR029052">
    <property type="entry name" value="Metallo-depent_PP-like"/>
</dbReference>
<feature type="domain" description="Calcineurin-like phosphoesterase" evidence="2">
    <location>
        <begin position="145"/>
        <end position="342"/>
    </location>
</feature>
<dbReference type="GO" id="GO:0003993">
    <property type="term" value="F:acid phosphatase activity"/>
    <property type="evidence" value="ECO:0007669"/>
    <property type="project" value="InterPro"/>
</dbReference>
<name>A0A1F7F670_UNCRA</name>
<dbReference type="NCBIfam" id="TIGR04183">
    <property type="entry name" value="Por_Secre_tail"/>
    <property type="match status" value="1"/>
</dbReference>
<dbReference type="InterPro" id="IPR039331">
    <property type="entry name" value="PAPs-like"/>
</dbReference>
<evidence type="ECO:0000259" key="2">
    <source>
        <dbReference type="Pfam" id="PF00149"/>
    </source>
</evidence>
<sequence length="812" mass="90991">MFINKFSVYNKKKNTLMLRMFLLSLILFAQVIYADGYTLPGYEFDRPVCVQSVTATSAFIHFRYSLSTNLSIDYGTEESNLNKNAAVALDTEALEPHVYVCKLEALIPSTKYYYRVKADGGYIDTISRSFYTHPLKGDGSRLFSFWPCGDHHFNPLEKIDTGYNSRISVIMDRVAPRPVFCIFLGDQVGQVGSQENYYLIESYWRALYKSAGNIPIWTVVGNHDQDGLMPNNTDYIFEANYMPHNNPEKTEAYYSFYYGNAKVIILMGLNNDTNTAPGRWLYEQIKDTVPMWKIVCDHYPVLNDSAHFTSANQDNVGCGDSILQSWFDEFGVDLFLNGHIHFYERSTPLRWGDKYIDATNRSNSTDTARYTKNRGEAGTIYFTSGTWARFELNFIEIDGNVMRGNMMKQYNYPLRWEERDPWVFTKVISSNESPVADILFPSSDTVIEIGSSVSFKGTAFDYENGELSNFSWTYRVENPNLSGEFIRGETSFGNGSICTYTPDMVGIYIITLTVQDNNDATNSISRKIQVAPVLEQPIKLNFGANSYNPAGWTKVGTNEFIGSAVSYEGGSSQGGTPNGQKEDLTVRSYIYSTSTATWRKRLAPGKYVVSFRCASPVDTRSIDSIKIQGSVVVSNTKSLEGLNNGVMGYSATCPHPLGEAPTNYPRSCGAPAVVEYYPVTIGSDSVLSMELNKAHISEMRIYRVISESATRVEHTKGALDEDIELSCAPNPFNPQTTITINALKGTKAEGTKFARVEIYDIKGKLINFVPLRLCASAPSLYSWNAQKQPSGIYIVKAMVRGSIVTKKITILR</sequence>
<evidence type="ECO:0000313" key="3">
    <source>
        <dbReference type="EMBL" id="OGK02165.1"/>
    </source>
</evidence>
<protein>
    <recommendedName>
        <fullName evidence="2">Calcineurin-like phosphoesterase domain-containing protein</fullName>
    </recommendedName>
</protein>
<dbReference type="SUPFAM" id="SSF49299">
    <property type="entry name" value="PKD domain"/>
    <property type="match status" value="1"/>
</dbReference>
<gene>
    <name evidence="3" type="ORF">A2519_19015</name>
</gene>
<evidence type="ECO:0000256" key="1">
    <source>
        <dbReference type="ARBA" id="ARBA00022729"/>
    </source>
</evidence>
<dbReference type="InterPro" id="IPR026444">
    <property type="entry name" value="Secre_tail"/>
</dbReference>
<proteinExistence type="predicted"/>
<dbReference type="PANTHER" id="PTHR22953">
    <property type="entry name" value="ACID PHOSPHATASE RELATED"/>
    <property type="match status" value="1"/>
</dbReference>
<dbReference type="SUPFAM" id="SSF56300">
    <property type="entry name" value="Metallo-dependent phosphatases"/>
    <property type="match status" value="1"/>
</dbReference>
<reference evidence="3 4" key="1">
    <citation type="journal article" date="2016" name="Nat. Commun.">
        <title>Thousands of microbial genomes shed light on interconnected biogeochemical processes in an aquifer system.</title>
        <authorList>
            <person name="Anantharaman K."/>
            <person name="Brown C.T."/>
            <person name="Hug L.A."/>
            <person name="Sharon I."/>
            <person name="Castelle C.J."/>
            <person name="Probst A.J."/>
            <person name="Thomas B.C."/>
            <person name="Singh A."/>
            <person name="Wilkins M.J."/>
            <person name="Karaoz U."/>
            <person name="Brodie E.L."/>
            <person name="Williams K.H."/>
            <person name="Hubbard S.S."/>
            <person name="Banfield J.F."/>
        </authorList>
    </citation>
    <scope>NUCLEOTIDE SEQUENCE [LARGE SCALE GENOMIC DNA]</scope>
</reference>
<dbReference type="InterPro" id="IPR004843">
    <property type="entry name" value="Calcineurin-like_PHP"/>
</dbReference>
<dbReference type="CDD" id="cd00146">
    <property type="entry name" value="PKD"/>
    <property type="match status" value="1"/>
</dbReference>
<dbReference type="Pfam" id="PF00149">
    <property type="entry name" value="Metallophos"/>
    <property type="match status" value="1"/>
</dbReference>
<dbReference type="PANTHER" id="PTHR22953:SF153">
    <property type="entry name" value="PURPLE ACID PHOSPHATASE"/>
    <property type="match status" value="1"/>
</dbReference>
<evidence type="ECO:0000313" key="4">
    <source>
        <dbReference type="Proteomes" id="UP000179243"/>
    </source>
</evidence>
<accession>A0A1F7F670</accession>
<dbReference type="Gene3D" id="3.60.21.10">
    <property type="match status" value="1"/>
</dbReference>
<dbReference type="AlphaFoldDB" id="A0A1F7F670"/>
<organism evidence="3 4">
    <name type="scientific">Candidatus Raymondbacteria bacterium RIFOXYD12_FULL_49_13</name>
    <dbReference type="NCBI Taxonomy" id="1817890"/>
    <lineage>
        <taxon>Bacteria</taxon>
        <taxon>Raymondiibacteriota</taxon>
    </lineage>
</organism>
<dbReference type="Proteomes" id="UP000179243">
    <property type="component" value="Unassembled WGS sequence"/>
</dbReference>
<dbReference type="Gene3D" id="2.60.40.10">
    <property type="entry name" value="Immunoglobulins"/>
    <property type="match status" value="1"/>
</dbReference>
<dbReference type="InterPro" id="IPR035986">
    <property type="entry name" value="PKD_dom_sf"/>
</dbReference>
<comment type="caution">
    <text evidence="3">The sequence shown here is derived from an EMBL/GenBank/DDBJ whole genome shotgun (WGS) entry which is preliminary data.</text>
</comment>